<reference evidence="2 3" key="1">
    <citation type="submission" date="2015-10" db="EMBL/GenBank/DDBJ databases">
        <title>The cercosporin biosynthetic gene cluster was horizontally transferred to several fungal lineages and shown to be expanded in Cercospora beticola based on microsynteny with recipient genomes.</title>
        <authorList>
            <person name="De Jonge R."/>
            <person name="Ebert M.K."/>
            <person name="Suttle J.C."/>
            <person name="Jurick Ii W.M."/>
            <person name="Secor G.A."/>
            <person name="Thomma B.P."/>
            <person name="Van De Peer Y."/>
            <person name="Bolton M.D."/>
        </authorList>
    </citation>
    <scope>NUCLEOTIDE SEQUENCE [LARGE SCALE GENOMIC DNA]</scope>
    <source>
        <strain evidence="2 3">09-40</strain>
    </source>
</reference>
<feature type="region of interest" description="Disordered" evidence="1">
    <location>
        <begin position="205"/>
        <end position="224"/>
    </location>
</feature>
<feature type="region of interest" description="Disordered" evidence="1">
    <location>
        <begin position="124"/>
        <end position="180"/>
    </location>
</feature>
<dbReference type="Proteomes" id="UP000230605">
    <property type="component" value="Chromosome 1"/>
</dbReference>
<sequence length="272" mass="30221">MRTWPALRTRVSTIYWTLCITSILSPDSTNSLKSNGVSTSNGFPGYRTLEICVGSLPYHGTVRANLEPGRCENPTACSARRQALARDDFHIYTTSAEDVLSTCDSRTTAYHLCCGASTNHHTHKRFWPRPTTKVVPQHPQARRSRGQGTTRPQNHRLQRAPIRSPDLATAGPATQDSPCQSLRHQTILGENAPYSTSAAKTRLGFREQRSLSPSNTPRGHASWRCSGNQCAYCRRARSPTGVWHKAFRGLARICDTRSQGRHVPCGERCAYC</sequence>
<evidence type="ECO:0000313" key="2">
    <source>
        <dbReference type="EMBL" id="PIB00717.1"/>
    </source>
</evidence>
<comment type="caution">
    <text evidence="2">The sequence shown here is derived from an EMBL/GenBank/DDBJ whole genome shotgun (WGS) entry which is preliminary data.</text>
</comment>
<accession>A0A2G5I7E5</accession>
<name>A0A2G5I7E5_CERBT</name>
<organism evidence="2 3">
    <name type="scientific">Cercospora beticola</name>
    <name type="common">Sugarbeet leaf spot fungus</name>
    <dbReference type="NCBI Taxonomy" id="122368"/>
    <lineage>
        <taxon>Eukaryota</taxon>
        <taxon>Fungi</taxon>
        <taxon>Dikarya</taxon>
        <taxon>Ascomycota</taxon>
        <taxon>Pezizomycotina</taxon>
        <taxon>Dothideomycetes</taxon>
        <taxon>Dothideomycetidae</taxon>
        <taxon>Mycosphaerellales</taxon>
        <taxon>Mycosphaerellaceae</taxon>
        <taxon>Cercospora</taxon>
    </lineage>
</organism>
<protein>
    <submittedName>
        <fullName evidence="2">Uncharacterized protein</fullName>
    </submittedName>
</protein>
<gene>
    <name evidence="2" type="ORF">CB0940_00632</name>
</gene>
<dbReference type="AlphaFoldDB" id="A0A2G5I7E5"/>
<evidence type="ECO:0000313" key="3">
    <source>
        <dbReference type="Proteomes" id="UP000230605"/>
    </source>
</evidence>
<proteinExistence type="predicted"/>
<evidence type="ECO:0000256" key="1">
    <source>
        <dbReference type="SAM" id="MobiDB-lite"/>
    </source>
</evidence>
<dbReference type="EMBL" id="LKMD01000100">
    <property type="protein sequence ID" value="PIB00717.1"/>
    <property type="molecule type" value="Genomic_DNA"/>
</dbReference>